<name>A0A381X4C2_9ZZZZ</name>
<proteinExistence type="predicted"/>
<reference evidence="3" key="1">
    <citation type="submission" date="2018-05" db="EMBL/GenBank/DDBJ databases">
        <authorList>
            <person name="Lanie J.A."/>
            <person name="Ng W.-L."/>
            <person name="Kazmierczak K.M."/>
            <person name="Andrzejewski T.M."/>
            <person name="Davidsen T.M."/>
            <person name="Wayne K.J."/>
            <person name="Tettelin H."/>
            <person name="Glass J.I."/>
            <person name="Rusch D."/>
            <person name="Podicherti R."/>
            <person name="Tsui H.-C.T."/>
            <person name="Winkler M.E."/>
        </authorList>
    </citation>
    <scope>NUCLEOTIDE SEQUENCE</scope>
</reference>
<feature type="transmembrane region" description="Helical" evidence="1">
    <location>
        <begin position="128"/>
        <end position="148"/>
    </location>
</feature>
<dbReference type="InterPro" id="IPR039568">
    <property type="entry name" value="Peptidase_MA-like_dom"/>
</dbReference>
<sequence length="196" mass="22707">MRSANIPRWLDEGFAMYSAREWGLWDRVNLIAAVLTDNLIPLGEIRSVNTFSESRAQLAYQESALAVQFIIKQYGRDGLQALLRGLRKTGSINRAAYDAFGISAVQLEQGWDRYMEETYGWRAVLGEALPLLLGPLFVTLFVLSYVAMRWRRHQTLKRWEQEETLSRDAGGWRSSAEDEWNQMKQEWEVLEGDRKD</sequence>
<gene>
    <name evidence="3" type="ORF">METZ01_LOCUS112334</name>
</gene>
<keyword evidence="1" id="KW-0812">Transmembrane</keyword>
<organism evidence="3">
    <name type="scientific">marine metagenome</name>
    <dbReference type="NCBI Taxonomy" id="408172"/>
    <lineage>
        <taxon>unclassified sequences</taxon>
        <taxon>metagenomes</taxon>
        <taxon>ecological metagenomes</taxon>
    </lineage>
</organism>
<dbReference type="Pfam" id="PF13485">
    <property type="entry name" value="Peptidase_MA_2"/>
    <property type="match status" value="1"/>
</dbReference>
<keyword evidence="1" id="KW-0472">Membrane</keyword>
<dbReference type="AlphaFoldDB" id="A0A381X4C2"/>
<evidence type="ECO:0000256" key="1">
    <source>
        <dbReference type="SAM" id="Phobius"/>
    </source>
</evidence>
<evidence type="ECO:0000313" key="3">
    <source>
        <dbReference type="EMBL" id="SVA59480.1"/>
    </source>
</evidence>
<accession>A0A381X4C2</accession>
<dbReference type="EMBL" id="UINC01013833">
    <property type="protein sequence ID" value="SVA59480.1"/>
    <property type="molecule type" value="Genomic_DNA"/>
</dbReference>
<keyword evidence="1" id="KW-1133">Transmembrane helix</keyword>
<feature type="domain" description="Peptidase MA-like" evidence="2">
    <location>
        <begin position="4"/>
        <end position="115"/>
    </location>
</feature>
<protein>
    <recommendedName>
        <fullName evidence="2">Peptidase MA-like domain-containing protein</fullName>
    </recommendedName>
</protein>
<evidence type="ECO:0000259" key="2">
    <source>
        <dbReference type="Pfam" id="PF13485"/>
    </source>
</evidence>